<dbReference type="Gene3D" id="3.30.56.10">
    <property type="match status" value="2"/>
</dbReference>
<dbReference type="SMART" id="SM00874">
    <property type="entry name" value="B5"/>
    <property type="match status" value="1"/>
</dbReference>
<evidence type="ECO:0000256" key="8">
    <source>
        <dbReference type="ARBA" id="ARBA00022840"/>
    </source>
</evidence>
<proteinExistence type="inferred from homology"/>
<dbReference type="PROSITE" id="PS51483">
    <property type="entry name" value="B5"/>
    <property type="match status" value="1"/>
</dbReference>
<dbReference type="GO" id="GO:0004826">
    <property type="term" value="F:phenylalanine-tRNA ligase activity"/>
    <property type="evidence" value="ECO:0007669"/>
    <property type="project" value="UniProtKB-UniRule"/>
</dbReference>
<dbReference type="Gene3D" id="3.30.930.10">
    <property type="entry name" value="Bira Bifunctional Protein, Domain 2"/>
    <property type="match status" value="1"/>
</dbReference>
<evidence type="ECO:0000256" key="9">
    <source>
        <dbReference type="ARBA" id="ARBA00022842"/>
    </source>
</evidence>
<dbReference type="GO" id="GO:0005524">
    <property type="term" value="F:ATP binding"/>
    <property type="evidence" value="ECO:0007669"/>
    <property type="project" value="UniProtKB-UniRule"/>
</dbReference>
<evidence type="ECO:0000313" key="14">
    <source>
        <dbReference type="EMBL" id="AIG98304.1"/>
    </source>
</evidence>
<name>A0A075WGS7_ARCFL</name>
<dbReference type="Proteomes" id="UP000028501">
    <property type="component" value="Chromosome"/>
</dbReference>
<dbReference type="RefSeq" id="WP_010878921.1">
    <property type="nucleotide sequence ID" value="NZ_CP006577.1"/>
</dbReference>
<dbReference type="GO" id="GO:0009328">
    <property type="term" value="C:phenylalanine-tRNA ligase complex"/>
    <property type="evidence" value="ECO:0007669"/>
    <property type="project" value="TreeGrafter"/>
</dbReference>
<dbReference type="InterPro" id="IPR041616">
    <property type="entry name" value="PheRS_beta_core"/>
</dbReference>
<dbReference type="GO" id="GO:0003723">
    <property type="term" value="F:RNA binding"/>
    <property type="evidence" value="ECO:0007669"/>
    <property type="project" value="InterPro"/>
</dbReference>
<dbReference type="FunFam" id="3.30.56.10:FF:000011">
    <property type="entry name" value="Phenylalanine--tRNA ligase beta subunit"/>
    <property type="match status" value="1"/>
</dbReference>
<evidence type="ECO:0000259" key="13">
    <source>
        <dbReference type="PROSITE" id="PS51483"/>
    </source>
</evidence>
<dbReference type="EMBL" id="CP006577">
    <property type="protein sequence ID" value="AIG98304.1"/>
    <property type="molecule type" value="Genomic_DNA"/>
</dbReference>
<evidence type="ECO:0000256" key="7">
    <source>
        <dbReference type="ARBA" id="ARBA00022741"/>
    </source>
</evidence>
<dbReference type="SMR" id="A0A075WGS7"/>
<evidence type="ECO:0000313" key="15">
    <source>
        <dbReference type="Proteomes" id="UP000028501"/>
    </source>
</evidence>
<comment type="subcellular location">
    <subcellularLocation>
        <location evidence="2 12">Cytoplasm</location>
    </subcellularLocation>
</comment>
<keyword evidence="5 12" id="KW-0436">Ligase</keyword>
<evidence type="ECO:0000256" key="11">
    <source>
        <dbReference type="ARBA" id="ARBA00023146"/>
    </source>
</evidence>
<dbReference type="KEGG" id="afg:AFULGI_00015380"/>
<dbReference type="SUPFAM" id="SSF46955">
    <property type="entry name" value="Putative DNA-binding domain"/>
    <property type="match status" value="2"/>
</dbReference>
<gene>
    <name evidence="12" type="primary">pheT</name>
    <name evidence="14" type="ORF">AFULGI_00015380</name>
</gene>
<feature type="binding site" evidence="12">
    <location>
        <position position="331"/>
    </location>
    <ligand>
        <name>Mg(2+)</name>
        <dbReference type="ChEBI" id="CHEBI:18420"/>
        <note>shared with alpha subunit</note>
    </ligand>
</feature>
<feature type="binding site" evidence="12">
    <location>
        <position position="322"/>
    </location>
    <ligand>
        <name>Mg(2+)</name>
        <dbReference type="ChEBI" id="CHEBI:18420"/>
        <note>shared with alpha subunit</note>
    </ligand>
</feature>
<dbReference type="InterPro" id="IPR045864">
    <property type="entry name" value="aa-tRNA-synth_II/BPL/LPL"/>
</dbReference>
<dbReference type="HAMAP" id="MF_00284">
    <property type="entry name" value="Phe_tRNA_synth_beta2"/>
    <property type="match status" value="1"/>
</dbReference>
<comment type="similarity">
    <text evidence="3 12">Belongs to the phenylalanyl-tRNA synthetase beta subunit family. Type 2 subfamily.</text>
</comment>
<dbReference type="InterPro" id="IPR004531">
    <property type="entry name" value="Phe-tRNA-synth_IIc_bsu_arc_euk"/>
</dbReference>
<dbReference type="Pfam" id="PF17759">
    <property type="entry name" value="tRNA_synthFbeta"/>
    <property type="match status" value="1"/>
</dbReference>
<accession>A0A075WGS7</accession>
<dbReference type="SUPFAM" id="SSF55681">
    <property type="entry name" value="Class II aaRS and biotin synthetases"/>
    <property type="match status" value="1"/>
</dbReference>
<dbReference type="InterPro" id="IPR020825">
    <property type="entry name" value="Phe-tRNA_synthase-like_B3/B4"/>
</dbReference>
<dbReference type="Pfam" id="PF03484">
    <property type="entry name" value="B5"/>
    <property type="match status" value="1"/>
</dbReference>
<keyword evidence="8 12" id="KW-0067">ATP-binding</keyword>
<dbReference type="GO" id="GO:0006432">
    <property type="term" value="P:phenylalanyl-tRNA aminoacylation"/>
    <property type="evidence" value="ECO:0007669"/>
    <property type="project" value="UniProtKB-UniRule"/>
</dbReference>
<dbReference type="InterPro" id="IPR045060">
    <property type="entry name" value="Phe-tRNA-ligase_IIc_bsu"/>
</dbReference>
<evidence type="ECO:0000256" key="5">
    <source>
        <dbReference type="ARBA" id="ARBA00022598"/>
    </source>
</evidence>
<evidence type="ECO:0000256" key="4">
    <source>
        <dbReference type="ARBA" id="ARBA00022490"/>
    </source>
</evidence>
<feature type="binding site" evidence="12">
    <location>
        <position position="328"/>
    </location>
    <ligand>
        <name>Mg(2+)</name>
        <dbReference type="ChEBI" id="CHEBI:18420"/>
        <note>shared with alpha subunit</note>
    </ligand>
</feature>
<dbReference type="NCBIfam" id="TIGR00471">
    <property type="entry name" value="pheT_arch"/>
    <property type="match status" value="1"/>
</dbReference>
<feature type="binding site" evidence="12">
    <location>
        <position position="332"/>
    </location>
    <ligand>
        <name>Mg(2+)</name>
        <dbReference type="ChEBI" id="CHEBI:18420"/>
        <note>shared with alpha subunit</note>
    </ligand>
</feature>
<evidence type="ECO:0000256" key="12">
    <source>
        <dbReference type="HAMAP-Rule" id="MF_00284"/>
    </source>
</evidence>
<comment type="subunit">
    <text evidence="12">Tetramer of two alpha and two beta subunits.</text>
</comment>
<dbReference type="PANTHER" id="PTHR10947:SF0">
    <property type="entry name" value="PHENYLALANINE--TRNA LIGASE BETA SUBUNIT"/>
    <property type="match status" value="1"/>
</dbReference>
<comment type="cofactor">
    <cofactor evidence="1 12">
        <name>Mg(2+)</name>
        <dbReference type="ChEBI" id="CHEBI:18420"/>
    </cofactor>
</comment>
<keyword evidence="10 12" id="KW-0648">Protein biosynthesis</keyword>
<dbReference type="Pfam" id="PF03483">
    <property type="entry name" value="B3_4"/>
    <property type="match status" value="1"/>
</dbReference>
<feature type="domain" description="B5" evidence="13">
    <location>
        <begin position="269"/>
        <end position="344"/>
    </location>
</feature>
<sequence length="547" mass="62278">MPVVTLYWDELERLVGADRDTILSRLPMLGCDIERVEDDHVDVEFFPNRPDLYSVEGVARALRGFLGIEKGLKSYSAVKGEWKITVEESVLAVRPRIVGCVVKGIRMTDEVIRSLMEVQEDLHWTIGRNRRKMAIGVHDLSKVYFPLRYKAVDANFSFVPLDFDREMTVAEILEEHPKGKAYAFILEGKDSYPMIVDSKDEVISFPPIINAEKTRVTEETTDLFIDVTGFDENVDRAIAILACMLADRGGRIESVEVVYPDHVELTPNLDVRFMEVDVDEVNSLLGLSLSAEEIKESLEKMRFSCEIEGEKLKVGIPPYRADIMHEWDVIEDVAIGYGYENITPEIPPTLTFGRTHPWNDIRSLAKEIMIGLGFTEVITFTLTNEAVMYEKMRRKGEPWKDYVPVMHPLTTEHTILRTSLLPKLLELLSYNKHHEMPQMVFEVGDVVVNSKNRLHLAACITHSRANFSEIRSYVQAVMRELDLTWEVRESDDEAFIDGRRAEIVVDGKAVGVFGEVHPEVLEGFELTMPVSAFEIDLSAFFDTGELL</sequence>
<dbReference type="FunFam" id="3.50.40.10:FF:000003">
    <property type="entry name" value="Phenylalanine--tRNA ligase beta subunit"/>
    <property type="match status" value="1"/>
</dbReference>
<protein>
    <recommendedName>
        <fullName evidence="12">Phenylalanine--tRNA ligase beta subunit</fullName>
        <ecNumber evidence="12">6.1.1.20</ecNumber>
    </recommendedName>
    <alternativeName>
        <fullName evidence="12">Phenylalanyl-tRNA synthetase beta subunit</fullName>
        <shortName evidence="12">PheRS</shortName>
    </alternativeName>
</protein>
<dbReference type="PANTHER" id="PTHR10947">
    <property type="entry name" value="PHENYLALANYL-TRNA SYNTHETASE BETA CHAIN AND LEUCINE-RICH REPEAT-CONTAINING PROTEIN 47"/>
    <property type="match status" value="1"/>
</dbReference>
<dbReference type="InterPro" id="IPR005146">
    <property type="entry name" value="B3/B4_tRNA-bd"/>
</dbReference>
<keyword evidence="11 12" id="KW-0030">Aminoacyl-tRNA synthetase</keyword>
<keyword evidence="4 12" id="KW-0963">Cytoplasm</keyword>
<evidence type="ECO:0000256" key="1">
    <source>
        <dbReference type="ARBA" id="ARBA00001946"/>
    </source>
</evidence>
<dbReference type="EC" id="6.1.1.20" evidence="12"/>
<evidence type="ECO:0000256" key="3">
    <source>
        <dbReference type="ARBA" id="ARBA00007438"/>
    </source>
</evidence>
<dbReference type="GeneID" id="24795036"/>
<comment type="catalytic activity">
    <reaction evidence="12">
        <text>tRNA(Phe) + L-phenylalanine + ATP = L-phenylalanyl-tRNA(Phe) + AMP + diphosphate + H(+)</text>
        <dbReference type="Rhea" id="RHEA:19413"/>
        <dbReference type="Rhea" id="RHEA-COMP:9668"/>
        <dbReference type="Rhea" id="RHEA-COMP:9699"/>
        <dbReference type="ChEBI" id="CHEBI:15378"/>
        <dbReference type="ChEBI" id="CHEBI:30616"/>
        <dbReference type="ChEBI" id="CHEBI:33019"/>
        <dbReference type="ChEBI" id="CHEBI:58095"/>
        <dbReference type="ChEBI" id="CHEBI:78442"/>
        <dbReference type="ChEBI" id="CHEBI:78531"/>
        <dbReference type="ChEBI" id="CHEBI:456215"/>
        <dbReference type="EC" id="6.1.1.20"/>
    </reaction>
</comment>
<evidence type="ECO:0000256" key="6">
    <source>
        <dbReference type="ARBA" id="ARBA00022723"/>
    </source>
</evidence>
<dbReference type="Gene3D" id="3.50.40.10">
    <property type="entry name" value="Phenylalanyl-trna Synthetase, Chain B, domain 3"/>
    <property type="match status" value="1"/>
</dbReference>
<reference evidence="14 15" key="1">
    <citation type="submission" date="2013-07" db="EMBL/GenBank/DDBJ databases">
        <title>Genome of Archaeoglobus fulgidus.</title>
        <authorList>
            <person name="Fiebig A."/>
            <person name="Birkeland N.-K."/>
        </authorList>
    </citation>
    <scope>NUCLEOTIDE SEQUENCE [LARGE SCALE GENOMIC DNA]</scope>
    <source>
        <strain evidence="14 15">DSM 8774</strain>
    </source>
</reference>
<dbReference type="AlphaFoldDB" id="A0A075WGS7"/>
<dbReference type="InterPro" id="IPR005147">
    <property type="entry name" value="tRNA_synthase_B5-dom"/>
</dbReference>
<dbReference type="SMART" id="SM00873">
    <property type="entry name" value="B3_4"/>
    <property type="match status" value="1"/>
</dbReference>
<dbReference type="InterPro" id="IPR022918">
    <property type="entry name" value="Phe_tRNA_ligase_beta2_arc"/>
</dbReference>
<dbReference type="HOGENOM" id="CLU_020279_3_0_2"/>
<dbReference type="GO" id="GO:0000287">
    <property type="term" value="F:magnesium ion binding"/>
    <property type="evidence" value="ECO:0007669"/>
    <property type="project" value="InterPro"/>
</dbReference>
<organism evidence="14 15">
    <name type="scientific">Archaeoglobus fulgidus DSM 8774</name>
    <dbReference type="NCBI Taxonomy" id="1344584"/>
    <lineage>
        <taxon>Archaea</taxon>
        <taxon>Methanobacteriati</taxon>
        <taxon>Methanobacteriota</taxon>
        <taxon>Archaeoglobi</taxon>
        <taxon>Archaeoglobales</taxon>
        <taxon>Archaeoglobaceae</taxon>
        <taxon>Archaeoglobus</taxon>
    </lineage>
</organism>
<keyword evidence="7 12" id="KW-0547">Nucleotide-binding</keyword>
<evidence type="ECO:0000256" key="10">
    <source>
        <dbReference type="ARBA" id="ARBA00022917"/>
    </source>
</evidence>
<dbReference type="InterPro" id="IPR009061">
    <property type="entry name" value="DNA-bd_dom_put_sf"/>
</dbReference>
<evidence type="ECO:0000256" key="2">
    <source>
        <dbReference type="ARBA" id="ARBA00004496"/>
    </source>
</evidence>
<keyword evidence="9 12" id="KW-0460">Magnesium</keyword>
<dbReference type="CDD" id="cd00769">
    <property type="entry name" value="PheRS_beta_core"/>
    <property type="match status" value="1"/>
</dbReference>
<keyword evidence="6 12" id="KW-0479">Metal-binding</keyword>